<keyword evidence="1" id="KW-0695">RNA-directed DNA polymerase</keyword>
<dbReference type="GeneID" id="36401011"/>
<organism evidence="1 2">
    <name type="scientific">Plasmopara halstedii</name>
    <name type="common">Downy mildew of sunflower</name>
    <dbReference type="NCBI Taxonomy" id="4781"/>
    <lineage>
        <taxon>Eukaryota</taxon>
        <taxon>Sar</taxon>
        <taxon>Stramenopiles</taxon>
        <taxon>Oomycota</taxon>
        <taxon>Peronosporomycetes</taxon>
        <taxon>Peronosporales</taxon>
        <taxon>Peronosporaceae</taxon>
        <taxon>Plasmopara</taxon>
    </lineage>
</organism>
<keyword evidence="2" id="KW-1185">Reference proteome</keyword>
<protein>
    <submittedName>
        <fullName evidence="1">FOG: Transposon-encoded proteins with TYA, reverse transcriptase, integrase domains in various combinations</fullName>
    </submittedName>
</protein>
<dbReference type="OrthoDB" id="166633at2759"/>
<keyword evidence="1" id="KW-0808">Transferase</keyword>
<dbReference type="EMBL" id="CCYD01000291">
    <property type="protein sequence ID" value="CEG37909.1"/>
    <property type="molecule type" value="Genomic_DNA"/>
</dbReference>
<dbReference type="Proteomes" id="UP000054928">
    <property type="component" value="Unassembled WGS sequence"/>
</dbReference>
<sequence length="111" mass="13028">MDFVVSFTPSKDGCNAIMVIVFRLTKRVKFIATQTTDSAEYTANVFMKNYMKDHDLSKTIVTPNLRPSFGRLLYLLWERSIPCHRRLDHKRMDKRNVQTVLSKIIFEESLI</sequence>
<evidence type="ECO:0000313" key="2">
    <source>
        <dbReference type="Proteomes" id="UP000054928"/>
    </source>
</evidence>
<accession>A0A0P1AAR4</accession>
<evidence type="ECO:0000313" key="1">
    <source>
        <dbReference type="EMBL" id="CEG37909.1"/>
    </source>
</evidence>
<reference evidence="2" key="1">
    <citation type="submission" date="2014-09" db="EMBL/GenBank/DDBJ databases">
        <authorList>
            <person name="Sharma Rahul"/>
            <person name="Thines Marco"/>
        </authorList>
    </citation>
    <scope>NUCLEOTIDE SEQUENCE [LARGE SCALE GENOMIC DNA]</scope>
</reference>
<name>A0A0P1AAR4_PLAHL</name>
<dbReference type="GO" id="GO:0003964">
    <property type="term" value="F:RNA-directed DNA polymerase activity"/>
    <property type="evidence" value="ECO:0007669"/>
    <property type="project" value="UniProtKB-KW"/>
</dbReference>
<dbReference type="AlphaFoldDB" id="A0A0P1AAR4"/>
<keyword evidence="1" id="KW-0548">Nucleotidyltransferase</keyword>
<dbReference type="RefSeq" id="XP_024574278.1">
    <property type="nucleotide sequence ID" value="XM_024723286.1"/>
</dbReference>
<proteinExistence type="predicted"/>